<dbReference type="RefSeq" id="WP_255133120.1">
    <property type="nucleotide sequence ID" value="NZ_JANDBC010000001.1"/>
</dbReference>
<evidence type="ECO:0000259" key="1">
    <source>
        <dbReference type="Pfam" id="PF03358"/>
    </source>
</evidence>
<dbReference type="AlphaFoldDB" id="A0A9X2RE11"/>
<proteinExistence type="predicted"/>
<evidence type="ECO:0000313" key="2">
    <source>
        <dbReference type="EMBL" id="MCP9290757.1"/>
    </source>
</evidence>
<reference evidence="2" key="1">
    <citation type="submission" date="2022-06" db="EMBL/GenBank/DDBJ databases">
        <title>Gracilimonas sp. CAU 1638 isolated from sea sediment.</title>
        <authorList>
            <person name="Kim W."/>
        </authorList>
    </citation>
    <scope>NUCLEOTIDE SEQUENCE</scope>
    <source>
        <strain evidence="2">CAU 1638</strain>
    </source>
</reference>
<keyword evidence="3" id="KW-1185">Reference proteome</keyword>
<dbReference type="SUPFAM" id="SSF52218">
    <property type="entry name" value="Flavoproteins"/>
    <property type="match status" value="1"/>
</dbReference>
<dbReference type="InterPro" id="IPR005025">
    <property type="entry name" value="FMN_Rdtase-like_dom"/>
</dbReference>
<dbReference type="Gene3D" id="3.40.50.360">
    <property type="match status" value="1"/>
</dbReference>
<dbReference type="Proteomes" id="UP001139125">
    <property type="component" value="Unassembled WGS sequence"/>
</dbReference>
<sequence>MNLKIISSTDRPNSNALKVSRYVQGLYAEKGADVEVISLQDFPLEEIVGGRYGKKLPAIEEFRKPVLEADGLVFVIPEYNGSFPGILKMFIDYLPFPEAFEKMPMAFIGEANGAFGGLRAVEQFQMVANYRNALQFPERVFISRVEKEFSETEGINDDFQQNLLESQVENFVKFVESVKQKEMDQLV</sequence>
<dbReference type="EMBL" id="JANDBC010000001">
    <property type="protein sequence ID" value="MCP9290757.1"/>
    <property type="molecule type" value="Genomic_DNA"/>
</dbReference>
<gene>
    <name evidence="2" type="ORF">NM125_04055</name>
</gene>
<dbReference type="GO" id="GO:0005829">
    <property type="term" value="C:cytosol"/>
    <property type="evidence" value="ECO:0007669"/>
    <property type="project" value="TreeGrafter"/>
</dbReference>
<organism evidence="2 3">
    <name type="scientific">Gracilimonas sediminicola</name>
    <dbReference type="NCBI Taxonomy" id="2952158"/>
    <lineage>
        <taxon>Bacteria</taxon>
        <taxon>Pseudomonadati</taxon>
        <taxon>Balneolota</taxon>
        <taxon>Balneolia</taxon>
        <taxon>Balneolales</taxon>
        <taxon>Balneolaceae</taxon>
        <taxon>Gracilimonas</taxon>
    </lineage>
</organism>
<dbReference type="Pfam" id="PF03358">
    <property type="entry name" value="FMN_red"/>
    <property type="match status" value="1"/>
</dbReference>
<dbReference type="InterPro" id="IPR029039">
    <property type="entry name" value="Flavoprotein-like_sf"/>
</dbReference>
<protein>
    <submittedName>
        <fullName evidence="2">NAD(P)H-dependent oxidoreductase</fullName>
    </submittedName>
</protein>
<dbReference type="GO" id="GO:0016491">
    <property type="term" value="F:oxidoreductase activity"/>
    <property type="evidence" value="ECO:0007669"/>
    <property type="project" value="InterPro"/>
</dbReference>
<dbReference type="GO" id="GO:0010181">
    <property type="term" value="F:FMN binding"/>
    <property type="evidence" value="ECO:0007669"/>
    <property type="project" value="TreeGrafter"/>
</dbReference>
<evidence type="ECO:0000313" key="3">
    <source>
        <dbReference type="Proteomes" id="UP001139125"/>
    </source>
</evidence>
<feature type="domain" description="NADPH-dependent FMN reductase-like" evidence="1">
    <location>
        <begin position="1"/>
        <end position="142"/>
    </location>
</feature>
<dbReference type="PANTHER" id="PTHR30543">
    <property type="entry name" value="CHROMATE REDUCTASE"/>
    <property type="match status" value="1"/>
</dbReference>
<accession>A0A9X2RE11</accession>
<dbReference type="InterPro" id="IPR050712">
    <property type="entry name" value="NAD(P)H-dep_reductase"/>
</dbReference>
<name>A0A9X2RE11_9BACT</name>
<dbReference type="PANTHER" id="PTHR30543:SF21">
    <property type="entry name" value="NAD(P)H-DEPENDENT FMN REDUCTASE LOT6"/>
    <property type="match status" value="1"/>
</dbReference>
<comment type="caution">
    <text evidence="2">The sequence shown here is derived from an EMBL/GenBank/DDBJ whole genome shotgun (WGS) entry which is preliminary data.</text>
</comment>